<sequence length="120" mass="11837">MTGPDAMARPTGGPVAVDSDALAELVAAAVTAHPAVAGLDGGVFGSVATYLPGRRLVGVRIGRDGEPVELGVVLHLDARIPDVVRALRREVSALCGGAAVDITVADLAIPAALVGPPASA</sequence>
<protein>
    <recommendedName>
        <fullName evidence="3">Asp23/Gls24 family envelope stress response protein</fullName>
    </recommendedName>
</protein>
<name>A0A4Y3WJP6_9PSEU</name>
<dbReference type="Proteomes" id="UP000320338">
    <property type="component" value="Unassembled WGS sequence"/>
</dbReference>
<accession>A0A4Y3WJP6</accession>
<evidence type="ECO:0008006" key="3">
    <source>
        <dbReference type="Google" id="ProtNLM"/>
    </source>
</evidence>
<dbReference type="AlphaFoldDB" id="A0A4Y3WJP6"/>
<organism evidence="1 2">
    <name type="scientific">Pseudonocardia hydrocarbonoxydans</name>
    <dbReference type="NCBI Taxonomy" id="76726"/>
    <lineage>
        <taxon>Bacteria</taxon>
        <taxon>Bacillati</taxon>
        <taxon>Actinomycetota</taxon>
        <taxon>Actinomycetes</taxon>
        <taxon>Pseudonocardiales</taxon>
        <taxon>Pseudonocardiaceae</taxon>
        <taxon>Pseudonocardia</taxon>
    </lineage>
</organism>
<proteinExistence type="predicted"/>
<dbReference type="EMBL" id="BJNG01000005">
    <property type="protein sequence ID" value="GEC18471.1"/>
    <property type="molecule type" value="Genomic_DNA"/>
</dbReference>
<gene>
    <name evidence="1" type="ORF">PHY01_07540</name>
</gene>
<comment type="caution">
    <text evidence="1">The sequence shown here is derived from an EMBL/GenBank/DDBJ whole genome shotgun (WGS) entry which is preliminary data.</text>
</comment>
<evidence type="ECO:0000313" key="2">
    <source>
        <dbReference type="Proteomes" id="UP000320338"/>
    </source>
</evidence>
<reference evidence="1 2" key="1">
    <citation type="submission" date="2019-06" db="EMBL/GenBank/DDBJ databases">
        <title>Whole genome shotgun sequence of Pseudonocardia hydrocarbonoxydans NBRC 14498.</title>
        <authorList>
            <person name="Hosoyama A."/>
            <person name="Uohara A."/>
            <person name="Ohji S."/>
            <person name="Ichikawa N."/>
        </authorList>
    </citation>
    <scope>NUCLEOTIDE SEQUENCE [LARGE SCALE GENOMIC DNA]</scope>
    <source>
        <strain evidence="1 2">NBRC 14498</strain>
    </source>
</reference>
<evidence type="ECO:0000313" key="1">
    <source>
        <dbReference type="EMBL" id="GEC18471.1"/>
    </source>
</evidence>
<keyword evidence="2" id="KW-1185">Reference proteome</keyword>